<keyword evidence="5" id="KW-1185">Reference proteome</keyword>
<dbReference type="GO" id="GO:0004519">
    <property type="term" value="F:endonuclease activity"/>
    <property type="evidence" value="ECO:0007669"/>
    <property type="project" value="UniProtKB-KW"/>
</dbReference>
<dbReference type="InterPro" id="IPR027417">
    <property type="entry name" value="P-loop_NTPase"/>
</dbReference>
<dbReference type="InterPro" id="IPR006935">
    <property type="entry name" value="Helicase/UvrB_N"/>
</dbReference>
<dbReference type="GO" id="GO:0016787">
    <property type="term" value="F:hydrolase activity"/>
    <property type="evidence" value="ECO:0007669"/>
    <property type="project" value="InterPro"/>
</dbReference>
<dbReference type="GO" id="GO:0005829">
    <property type="term" value="C:cytosol"/>
    <property type="evidence" value="ECO:0007669"/>
    <property type="project" value="TreeGrafter"/>
</dbReference>
<dbReference type="Proteomes" id="UP000030129">
    <property type="component" value="Unassembled WGS sequence"/>
</dbReference>
<dbReference type="Gene3D" id="3.40.50.300">
    <property type="entry name" value="P-loop containing nucleotide triphosphate hydrolases"/>
    <property type="match status" value="2"/>
</dbReference>
<dbReference type="CDD" id="cd18785">
    <property type="entry name" value="SF2_C"/>
    <property type="match status" value="1"/>
</dbReference>
<dbReference type="EMBL" id="JRLV01000016">
    <property type="protein sequence ID" value="KGO79537.1"/>
    <property type="molecule type" value="Genomic_DNA"/>
</dbReference>
<sequence length="910" mass="104847">MNEFPLHTKFKYPWRKYQERVLHELEDHLYNRHLHVIAPPGSGKTILGLEVMKRLNRPTLVLAPTISIRNQWISRFCELFLDTDIVPDWISRDIKNPKFLTISTYQGMHAACNNRQEKEEDIAEEEENGYKEEKSTNENLAKIVKGLQAQNVKTIIIDEAHHLKNEWWDTLTKIKKQLDPVIVALTATPPYDVTPAEWERYTELNGPVDTEITVPELVKENDLCPHQDYIYFTLPSQTEQESIKKFRDKVQQAISAIREDAVFVTALESLPAYANPQDNIEWIYDNFEIYINILIFFNSIGKTIDPYHFEVVGDNTVNIPELDNDRLISLLQFYLFKEKELFGKYEEHKESMLKMLKHYGVTQKKTISFELDRKASASLTSSISKLDGIKKIANLEFGNLKNDLRMVILSDFIRKEFYTSGELNDKKLDKIGVMPVFEKLRRDNPDNIKLGVLTGSLIIIPKTAYTSFKEKTEKYNLKEVSCTPVPFDDNYLLITPNEQLKHNIVTIITQIFEEGNIEILTGTKSLLGEGWDAPCINSLILASFVGSFVLSNQMRGRAIRAQKGNTDKTGNIWHLVCIDPTEQNGGNDLQMLQRRFRGFVGISFKDNEGIENGIARLNIPKNIYKGNVIDAKNKEMFSYALKRDLLKKRWHDAIDKGVSLVDEITIPYTLPQEHKEKTIPQLKNLYFNRTIGYLIAQLFSGILLYLTTSFEALGRTAKNIKTWTDFYVFLSLFVGVGFVTLGRQAYKTFKVYITYRDITKDIQQIGQTILKSLIDAGCIHTPSNRARVITDIGKDGDMFCYLMGGTSFEKSVFTESLMEILAPIDNPRYIIIRKSKKGLIVQKDYHAVPEIIGRNKKLAQNFEELWTEYVGECELVYVRTPEGRKTLLKSRVRSLSAQFEPKPERGNKWR</sequence>
<feature type="transmembrane region" description="Helical" evidence="2">
    <location>
        <begin position="726"/>
        <end position="746"/>
    </location>
</feature>
<dbReference type="InterPro" id="IPR014001">
    <property type="entry name" value="Helicase_ATP-bd"/>
</dbReference>
<dbReference type="RefSeq" id="WP_035135053.1">
    <property type="nucleotide sequence ID" value="NZ_JRLV01000016.1"/>
</dbReference>
<evidence type="ECO:0000256" key="1">
    <source>
        <dbReference type="SAM" id="Coils"/>
    </source>
</evidence>
<dbReference type="Pfam" id="PF04851">
    <property type="entry name" value="ResIII"/>
    <property type="match status" value="1"/>
</dbReference>
<dbReference type="STRING" id="1406840.Q763_13385"/>
<dbReference type="PROSITE" id="PS51192">
    <property type="entry name" value="HELICASE_ATP_BIND_1"/>
    <property type="match status" value="1"/>
</dbReference>
<evidence type="ECO:0000256" key="2">
    <source>
        <dbReference type="SAM" id="Phobius"/>
    </source>
</evidence>
<dbReference type="AlphaFoldDB" id="A0A0A2LH71"/>
<feature type="transmembrane region" description="Helical" evidence="2">
    <location>
        <begin position="531"/>
        <end position="550"/>
    </location>
</feature>
<organism evidence="4 5">
    <name type="scientific">Flavobacterium beibuense F44-8</name>
    <dbReference type="NCBI Taxonomy" id="1406840"/>
    <lineage>
        <taxon>Bacteria</taxon>
        <taxon>Pseudomonadati</taxon>
        <taxon>Bacteroidota</taxon>
        <taxon>Flavobacteriia</taxon>
        <taxon>Flavobacteriales</taxon>
        <taxon>Flavobacteriaceae</taxon>
        <taxon>Flavobacterium</taxon>
    </lineage>
</organism>
<dbReference type="GO" id="GO:0003677">
    <property type="term" value="F:DNA binding"/>
    <property type="evidence" value="ECO:0007669"/>
    <property type="project" value="InterPro"/>
</dbReference>
<gene>
    <name evidence="4" type="ORF">Q763_13385</name>
</gene>
<reference evidence="4 5" key="1">
    <citation type="submission" date="2013-09" db="EMBL/GenBank/DDBJ databases">
        <authorList>
            <person name="Zeng Z."/>
            <person name="Chen C."/>
        </authorList>
    </citation>
    <scope>NUCLEOTIDE SEQUENCE [LARGE SCALE GENOMIC DNA]</scope>
    <source>
        <strain evidence="4 5">F44-8</strain>
    </source>
</reference>
<comment type="caution">
    <text evidence="4">The sequence shown here is derived from an EMBL/GenBank/DDBJ whole genome shotgun (WGS) entry which is preliminary data.</text>
</comment>
<feature type="domain" description="Helicase ATP-binding" evidence="3">
    <location>
        <begin position="25"/>
        <end position="207"/>
    </location>
</feature>
<keyword evidence="4" id="KW-0378">Hydrolase</keyword>
<dbReference type="PANTHER" id="PTHR47396">
    <property type="entry name" value="TYPE I RESTRICTION ENZYME ECOKI R PROTEIN"/>
    <property type="match status" value="1"/>
</dbReference>
<proteinExistence type="predicted"/>
<keyword evidence="1" id="KW-0175">Coiled coil</keyword>
<evidence type="ECO:0000313" key="5">
    <source>
        <dbReference type="Proteomes" id="UP000030129"/>
    </source>
</evidence>
<feature type="transmembrane region" description="Helical" evidence="2">
    <location>
        <begin position="685"/>
        <end position="706"/>
    </location>
</feature>
<keyword evidence="4" id="KW-0540">Nuclease</keyword>
<keyword evidence="4" id="KW-0255">Endonuclease</keyword>
<evidence type="ECO:0000313" key="4">
    <source>
        <dbReference type="EMBL" id="KGO79537.1"/>
    </source>
</evidence>
<keyword evidence="2" id="KW-0472">Membrane</keyword>
<accession>A0A0A2LH71</accession>
<dbReference type="InterPro" id="IPR050742">
    <property type="entry name" value="Helicase_Restrict-Modif_Enz"/>
</dbReference>
<dbReference type="SMART" id="SM00487">
    <property type="entry name" value="DEXDc"/>
    <property type="match status" value="1"/>
</dbReference>
<dbReference type="SUPFAM" id="SSF52540">
    <property type="entry name" value="P-loop containing nucleoside triphosphate hydrolases"/>
    <property type="match status" value="2"/>
</dbReference>
<dbReference type="eggNOG" id="COG1061">
    <property type="taxonomic scope" value="Bacteria"/>
</dbReference>
<feature type="coiled-coil region" evidence="1">
    <location>
        <begin position="108"/>
        <end position="150"/>
    </location>
</feature>
<dbReference type="GO" id="GO:0005524">
    <property type="term" value="F:ATP binding"/>
    <property type="evidence" value="ECO:0007669"/>
    <property type="project" value="InterPro"/>
</dbReference>
<dbReference type="PANTHER" id="PTHR47396:SF1">
    <property type="entry name" value="ATP-DEPENDENT HELICASE IRC3-RELATED"/>
    <property type="match status" value="1"/>
</dbReference>
<evidence type="ECO:0000259" key="3">
    <source>
        <dbReference type="PROSITE" id="PS51192"/>
    </source>
</evidence>
<name>A0A0A2LH71_9FLAO</name>
<protein>
    <submittedName>
        <fullName evidence="4">Restriction endonuclease subunit R</fullName>
    </submittedName>
</protein>
<keyword evidence="2" id="KW-0812">Transmembrane</keyword>
<keyword evidence="2" id="KW-1133">Transmembrane helix</keyword>